<feature type="domain" description="DUF234" evidence="2">
    <location>
        <begin position="311"/>
        <end position="414"/>
    </location>
</feature>
<dbReference type="PANTHER" id="PTHR34704">
    <property type="entry name" value="ATPASE"/>
    <property type="match status" value="1"/>
</dbReference>
<sequence>MFIGRERELSSLDELYSQPGFGMTVIYGRRRIGKSTLINEFIKDKKAVFYTATKVGRERNLELLSQQVISTLEPSLVGVTFPSLEAVFDFISNRLSDEKLILVIDELPFWAQDDRALLSVMQKYIDTIWSDKNLMIILCGSSLSFMENKVLSEKSPLFGRRNSQIRLEAFDYLDAAKFVPAYSSEDKAVVYGITGGVAKYLALINPKCSVDTNIKRLFFHTDGYLYDETRNLLTQEFSDVTMVNNVIEQIASGVNTVNEISQKIGQNPTTVLYTIDKLIQVGLVEKRKCITEEKNKKKTQYILKDSMFRFWYAFIPKATSVIEMGQGDRYYDKVVKPQLHDFMGNVFEDMCRYYTLMNGITGAFGSMLTSVGVWWGTENFKKGPENIHQSADIDVVGISDVDKTAVIGECKFKNDRIDKNVYDTLVRRSSVISGKYRIIRYLFFSLSGYTDWFDTINDDSIVLLTLDDLYKSF</sequence>
<proteinExistence type="predicted"/>
<evidence type="ECO:0000313" key="3">
    <source>
        <dbReference type="EMBL" id="MQN01664.1"/>
    </source>
</evidence>
<comment type="caution">
    <text evidence="3">The sequence shown here is derived from an EMBL/GenBank/DDBJ whole genome shotgun (WGS) entry which is preliminary data.</text>
</comment>
<dbReference type="PANTHER" id="PTHR34704:SF1">
    <property type="entry name" value="ATPASE"/>
    <property type="match status" value="1"/>
</dbReference>
<dbReference type="InterPro" id="IPR027417">
    <property type="entry name" value="P-loop_NTPase"/>
</dbReference>
<gene>
    <name evidence="3" type="ORF">FRC54_07050</name>
</gene>
<dbReference type="GO" id="GO:0005524">
    <property type="term" value="F:ATP binding"/>
    <property type="evidence" value="ECO:0007669"/>
    <property type="project" value="UniProtKB-KW"/>
</dbReference>
<dbReference type="SUPFAM" id="SSF46785">
    <property type="entry name" value="Winged helix' DNA-binding domain"/>
    <property type="match status" value="1"/>
</dbReference>
<dbReference type="InterPro" id="IPR036388">
    <property type="entry name" value="WH-like_DNA-bd_sf"/>
</dbReference>
<dbReference type="Gene3D" id="3.40.50.300">
    <property type="entry name" value="P-loop containing nucleotide triphosphate hydrolases"/>
    <property type="match status" value="1"/>
</dbReference>
<dbReference type="Pfam" id="PF03008">
    <property type="entry name" value="DUF234"/>
    <property type="match status" value="1"/>
</dbReference>
<keyword evidence="4" id="KW-1185">Reference proteome</keyword>
<dbReference type="Proteomes" id="UP000460257">
    <property type="component" value="Unassembled WGS sequence"/>
</dbReference>
<dbReference type="InterPro" id="IPR011579">
    <property type="entry name" value="ATPase_dom"/>
</dbReference>
<dbReference type="SUPFAM" id="SSF52540">
    <property type="entry name" value="P-loop containing nucleoside triphosphate hydrolases"/>
    <property type="match status" value="1"/>
</dbReference>
<dbReference type="InterPro" id="IPR004256">
    <property type="entry name" value="DUF234"/>
</dbReference>
<name>A0A6N7IZC9_9FIRM</name>
<accession>A0A6N7IZC9</accession>
<protein>
    <submittedName>
        <fullName evidence="3">ATP-binding protein</fullName>
    </submittedName>
</protein>
<evidence type="ECO:0000259" key="1">
    <source>
        <dbReference type="Pfam" id="PF01637"/>
    </source>
</evidence>
<dbReference type="EMBL" id="VOGC01000006">
    <property type="protein sequence ID" value="MQN01664.1"/>
    <property type="molecule type" value="Genomic_DNA"/>
</dbReference>
<evidence type="ECO:0000259" key="2">
    <source>
        <dbReference type="Pfam" id="PF03008"/>
    </source>
</evidence>
<dbReference type="AlphaFoldDB" id="A0A6N7IZC9"/>
<feature type="domain" description="ATPase" evidence="1">
    <location>
        <begin position="2"/>
        <end position="202"/>
    </location>
</feature>
<reference evidence="3" key="1">
    <citation type="journal article" date="2020" name="Appl. Environ. Microbiol.">
        <title>Medium-Chain Fatty Acid Synthesis by 'Candidatus Weimeria bifida' gen. nov., sp. nov., and 'Candidatus Pseudoramibacter fermentans' sp. nov.</title>
        <authorList>
            <person name="Scarborough M.J."/>
            <person name="Myers K.S."/>
            <person name="Donohue T.J."/>
            <person name="Noguera D.R."/>
        </authorList>
    </citation>
    <scope>NUCLEOTIDE SEQUENCE</scope>
    <source>
        <strain evidence="3">LCO1.1</strain>
    </source>
</reference>
<dbReference type="Gene3D" id="1.10.10.10">
    <property type="entry name" value="Winged helix-like DNA-binding domain superfamily/Winged helix DNA-binding domain"/>
    <property type="match status" value="1"/>
</dbReference>
<evidence type="ECO:0000313" key="4">
    <source>
        <dbReference type="Proteomes" id="UP000460257"/>
    </source>
</evidence>
<dbReference type="Pfam" id="PF01637">
    <property type="entry name" value="ATPase_2"/>
    <property type="match status" value="1"/>
</dbReference>
<dbReference type="InterPro" id="IPR036390">
    <property type="entry name" value="WH_DNA-bd_sf"/>
</dbReference>
<keyword evidence="3" id="KW-0547">Nucleotide-binding</keyword>
<keyword evidence="3" id="KW-0067">ATP-binding</keyword>
<organism evidence="3 4">
    <name type="scientific">Candidatus Weimeria bifida</name>
    <dbReference type="NCBI Taxonomy" id="2599074"/>
    <lineage>
        <taxon>Bacteria</taxon>
        <taxon>Bacillati</taxon>
        <taxon>Bacillota</taxon>
        <taxon>Clostridia</taxon>
        <taxon>Lachnospirales</taxon>
        <taxon>Lachnospiraceae</taxon>
        <taxon>Candidatus Weimeria</taxon>
    </lineage>
</organism>